<dbReference type="RefSeq" id="WP_228415658.1">
    <property type="nucleotide sequence ID" value="NZ_CP081135.1"/>
</dbReference>
<dbReference type="Pfam" id="PF14020">
    <property type="entry name" value="DUF4236"/>
    <property type="match status" value="1"/>
</dbReference>
<dbReference type="Proteomes" id="UP001198983">
    <property type="component" value="Chromosome"/>
</dbReference>
<evidence type="ECO:0000313" key="3">
    <source>
        <dbReference type="Proteomes" id="UP001198983"/>
    </source>
</evidence>
<evidence type="ECO:0000313" key="2">
    <source>
        <dbReference type="EMBL" id="UEL47151.1"/>
    </source>
</evidence>
<sequence>MGFNFRKSIKIGKNLKLNISKSGVSTSVKIGNITHNSKRGTTINLGNGLSYKVENSKKKNTK</sequence>
<name>A0AAX2ZDS7_9FIRM</name>
<feature type="domain" description="DUF4236" evidence="1">
    <location>
        <begin position="3"/>
        <end position="51"/>
    </location>
</feature>
<dbReference type="InterPro" id="IPR025330">
    <property type="entry name" value="DUF4236"/>
</dbReference>
<organism evidence="2 3">
    <name type="scientific">Terrisporobacter hibernicus</name>
    <dbReference type="NCBI Taxonomy" id="2813371"/>
    <lineage>
        <taxon>Bacteria</taxon>
        <taxon>Bacillati</taxon>
        <taxon>Bacillota</taxon>
        <taxon>Clostridia</taxon>
        <taxon>Peptostreptococcales</taxon>
        <taxon>Peptostreptococcaceae</taxon>
        <taxon>Terrisporobacter</taxon>
    </lineage>
</organism>
<accession>A0AAX2ZDS7</accession>
<dbReference type="KEGG" id="tem:JW646_16170"/>
<evidence type="ECO:0000259" key="1">
    <source>
        <dbReference type="Pfam" id="PF14020"/>
    </source>
</evidence>
<reference evidence="2 3" key="1">
    <citation type="journal article" date="2023" name="Int. J. Syst. Evol. Microbiol.">
        <title>Terrisporobacter hibernicus sp. nov., isolated from bovine faeces in Northern Ireland.</title>
        <authorList>
            <person name="Mitchell M."/>
            <person name="Nguyen S.V."/>
            <person name="Connor M."/>
            <person name="Fairley D.J."/>
            <person name="Donoghue O."/>
            <person name="Marshall H."/>
            <person name="Koolman L."/>
            <person name="McMullan G."/>
            <person name="Schaffer K.E."/>
            <person name="McGrath J.W."/>
            <person name="Fanning S."/>
        </authorList>
    </citation>
    <scope>NUCLEOTIDE SEQUENCE [LARGE SCALE GENOMIC DNA]</scope>
    <source>
        <strain evidence="2 3">MCA3</strain>
    </source>
</reference>
<proteinExistence type="predicted"/>
<protein>
    <submittedName>
        <fullName evidence="2">DUF4236 domain-containing protein</fullName>
    </submittedName>
</protein>
<keyword evidence="3" id="KW-1185">Reference proteome</keyword>
<gene>
    <name evidence="2" type="ORF">JW646_16170</name>
</gene>
<dbReference type="EMBL" id="CP081135">
    <property type="protein sequence ID" value="UEL47151.1"/>
    <property type="molecule type" value="Genomic_DNA"/>
</dbReference>
<dbReference type="AlphaFoldDB" id="A0AAX2ZDS7"/>